<dbReference type="InterPro" id="IPR009537">
    <property type="entry name" value="DUF1156"/>
</dbReference>
<evidence type="ECO:0000313" key="2">
    <source>
        <dbReference type="EMBL" id="MBA4506242.1"/>
    </source>
</evidence>
<evidence type="ECO:0000313" key="3">
    <source>
        <dbReference type="Proteomes" id="UP000580709"/>
    </source>
</evidence>
<name>A0A838WV85_9CORY</name>
<dbReference type="InterPro" id="IPR029063">
    <property type="entry name" value="SAM-dependent_MTases_sf"/>
</dbReference>
<proteinExistence type="predicted"/>
<dbReference type="EMBL" id="JACEOR010000609">
    <property type="protein sequence ID" value="MBA4506242.1"/>
    <property type="molecule type" value="Genomic_DNA"/>
</dbReference>
<reference evidence="2 3" key="1">
    <citation type="submission" date="2020-07" db="EMBL/GenBank/DDBJ databases">
        <authorList>
            <person name="Khare M."/>
        </authorList>
    </citation>
    <scope>NUCLEOTIDE SEQUENCE [LARGE SCALE GENOMIC DNA]</scope>
    <source>
        <strain evidence="2 3">P8776</strain>
    </source>
</reference>
<dbReference type="Proteomes" id="UP000580709">
    <property type="component" value="Unassembled WGS sequence"/>
</dbReference>
<feature type="domain" description="DUF1156" evidence="1">
    <location>
        <begin position="13"/>
        <end position="76"/>
    </location>
</feature>
<dbReference type="Gene3D" id="3.40.50.150">
    <property type="entry name" value="Vaccinia Virus protein VP39"/>
    <property type="match status" value="1"/>
</dbReference>
<protein>
    <submittedName>
        <fullName evidence="2">DUF1156 domain-containing protein</fullName>
    </submittedName>
</protein>
<dbReference type="SUPFAM" id="SSF53335">
    <property type="entry name" value="S-adenosyl-L-methionine-dependent methyltransferases"/>
    <property type="match status" value="2"/>
</dbReference>
<accession>A0A838WV85</accession>
<keyword evidence="3" id="KW-1185">Reference proteome</keyword>
<sequence>MTTPRPRVLIEDWLPVAELGIESRRERAAANAIPPLNSLHVWWARRPLVASAAVALAGVMPTWSADLATQHPQAPEIQSEAAYRAWLLRLVGILGDPVAGRRKIDAANAAGVKLEGNGYGYKQAYRNPVSRADIELLHDVLKRTWGQVPNLLDPTAGGGSIPLAASRLGLPVIASDLNGIAASVLKAGVEIPAERGLQLLPEIRKWGDVLVKRIEKRLRVFFPFQEGESITAYIWANAVPCPRTGRTVPLMTNKWLRKAAGKEAAVRIVTAVDGVELQDPQFEVLLGKSVDRAEADEGTIARGKGVSPYDKLVIDGDYIKEAAQSGDMSQVLYAVAIRNANGERTFRSPTRADLDAINAATSRLREVEHEWQAGGILPTEDVPDGSKTSELIRYGINAWADSFTSRQVLVHGTFGEEFAGLIPEVREALGSSADAVLFELALMQGKALNYNSRMSFWHTPRQVVGNTFDKHNFAFKWTFAEFEGAGALYAWCLDQLVYAYGGVARLLDETGAAELGAHDRLERAVSITQGSATDLPLDDGSVVHICMDPPYYDNVMYAELADFFYVWEKRTLGRLVPSFFPDDLTDKDNEAVANAARFSAMGKRKRELADLDYETKMTAIFTESRRVLTDEGVLSVMFTHKRAEAWDTLGMSLLQAGFTIETSWPVNTEAEHSLHQANVNSAASTIMLVCRKRADRSDDHKVYLDDIEHEIRQAAREAATRFQHDGIEGVDLLLSTYGPTLSVISQSWPVYSSTPDADGRDQLLRPEDALALAREEIVDLRRSRLVGQAAKVDGLTDFVLLAWDTFGAREFPFDTARLLALAVGGLDVDELERAKIVSKASGKVKLLTPKERLRRGADSELPGVTPEASSFEHVIDAVDTALYIAEVDGQQAAKRFLDRHGYTNNAGFTSTLQGLANAIPRTKVKGTWVVPEAGLIDTLCTLYFDDVVLPEAEEMAAPVDPNENTLFDVE</sequence>
<evidence type="ECO:0000259" key="1">
    <source>
        <dbReference type="Pfam" id="PF06634"/>
    </source>
</evidence>
<organism evidence="2 3">
    <name type="scientific">Corynebacterium sanguinis</name>
    <dbReference type="NCBI Taxonomy" id="2594913"/>
    <lineage>
        <taxon>Bacteria</taxon>
        <taxon>Bacillati</taxon>
        <taxon>Actinomycetota</taxon>
        <taxon>Actinomycetes</taxon>
        <taxon>Mycobacteriales</taxon>
        <taxon>Corynebacteriaceae</taxon>
        <taxon>Corynebacterium</taxon>
    </lineage>
</organism>
<dbReference type="Pfam" id="PF06634">
    <property type="entry name" value="DUF1156"/>
    <property type="match status" value="1"/>
</dbReference>
<dbReference type="AlphaFoldDB" id="A0A838WV85"/>
<gene>
    <name evidence="2" type="ORF">H0H28_13175</name>
</gene>
<comment type="caution">
    <text evidence="2">The sequence shown here is derived from an EMBL/GenBank/DDBJ whole genome shotgun (WGS) entry which is preliminary data.</text>
</comment>